<evidence type="ECO:0000313" key="3">
    <source>
        <dbReference type="Proteomes" id="UP000315901"/>
    </source>
</evidence>
<comment type="caution">
    <text evidence="2">The sequence shown here is derived from an EMBL/GenBank/DDBJ whole genome shotgun (WGS) entry which is preliminary data.</text>
</comment>
<feature type="domain" description="DUF58" evidence="1">
    <location>
        <begin position="58"/>
        <end position="252"/>
    </location>
</feature>
<dbReference type="PANTHER" id="PTHR33608">
    <property type="entry name" value="BLL2464 PROTEIN"/>
    <property type="match status" value="1"/>
</dbReference>
<reference evidence="2 3" key="1">
    <citation type="submission" date="2019-06" db="EMBL/GenBank/DDBJ databases">
        <title>A novel bacterium of genus Marinomonas, isolated from coastal sand.</title>
        <authorList>
            <person name="Huang H."/>
            <person name="Mo K."/>
            <person name="Hu Y."/>
        </authorList>
    </citation>
    <scope>NUCLEOTIDE SEQUENCE [LARGE SCALE GENOMIC DNA]</scope>
    <source>
        <strain evidence="2 3">HB171799</strain>
    </source>
</reference>
<keyword evidence="3" id="KW-1185">Reference proteome</keyword>
<evidence type="ECO:0000259" key="1">
    <source>
        <dbReference type="Pfam" id="PF01882"/>
    </source>
</evidence>
<evidence type="ECO:0000313" key="2">
    <source>
        <dbReference type="EMBL" id="TPE51311.1"/>
    </source>
</evidence>
<sequence>MMLENIVAPESPILSVKQLVQLAPFAASLGRRTVRRQAKKEQGSLRQTRRGHGLELLELRAYQPHDEVKHIDWRVTARTGQVHTRLYAQENDHVRLLLLQLTNDAYFGTRHTFVSTRYLQLASLLGYRAKQQQEQLTFWDGCDGKWQHFDANQRWQKVLEQITKRSQIPLQPVIGATFDSMVSKGHGYSYLVLSNRIELSDPEWQRLSYLSKHHDVTWILIDDQRSFSLPPGQYQLMGETGATAVTITKQTQHKALQAYERGLGNFHHRLQQHGVTLLRYDVENSPIEIGRHLLHRGVIR</sequence>
<organism evidence="2 3">
    <name type="scientific">Maribrevibacterium harenarium</name>
    <dbReference type="NCBI Taxonomy" id="2589817"/>
    <lineage>
        <taxon>Bacteria</taxon>
        <taxon>Pseudomonadati</taxon>
        <taxon>Pseudomonadota</taxon>
        <taxon>Gammaproteobacteria</taxon>
        <taxon>Oceanospirillales</taxon>
        <taxon>Oceanospirillaceae</taxon>
        <taxon>Maribrevibacterium</taxon>
    </lineage>
</organism>
<dbReference type="InterPro" id="IPR002881">
    <property type="entry name" value="DUF58"/>
</dbReference>
<protein>
    <submittedName>
        <fullName evidence="2">DUF58 domain-containing protein</fullName>
    </submittedName>
</protein>
<dbReference type="Pfam" id="PF01882">
    <property type="entry name" value="DUF58"/>
    <property type="match status" value="1"/>
</dbReference>
<gene>
    <name evidence="2" type="ORF">FJM67_09730</name>
</gene>
<dbReference type="PANTHER" id="PTHR33608:SF12">
    <property type="entry name" value="DUF58 DOMAIN-CONTAINING PROTEIN"/>
    <property type="match status" value="1"/>
</dbReference>
<accession>A0A501WWG9</accession>
<dbReference type="OrthoDB" id="9812729at2"/>
<dbReference type="EMBL" id="VFRR01000016">
    <property type="protein sequence ID" value="TPE51311.1"/>
    <property type="molecule type" value="Genomic_DNA"/>
</dbReference>
<dbReference type="AlphaFoldDB" id="A0A501WWG9"/>
<dbReference type="Proteomes" id="UP000315901">
    <property type="component" value="Unassembled WGS sequence"/>
</dbReference>
<proteinExistence type="predicted"/>
<name>A0A501WWG9_9GAMM</name>
<dbReference type="RefSeq" id="WP_140588837.1">
    <property type="nucleotide sequence ID" value="NZ_VFRR01000016.1"/>
</dbReference>